<evidence type="ECO:0000313" key="2">
    <source>
        <dbReference type="EMBL" id="KAG6598217.1"/>
    </source>
</evidence>
<gene>
    <name evidence="2" type="ORF">SDJN03_07995</name>
</gene>
<dbReference type="EMBL" id="JAGKQH010000005">
    <property type="protein sequence ID" value="KAG6598217.1"/>
    <property type="molecule type" value="Genomic_DNA"/>
</dbReference>
<feature type="non-terminal residue" evidence="2">
    <location>
        <position position="1"/>
    </location>
</feature>
<accession>A0AAV6NJU8</accession>
<sequence length="95" mass="10497">MDHGSNLQSKAKSIIWISPRMQFVNTWPEFLGIFRVYKSQLRPTADEIHVSGSTNAFVQQDTNRTKALPKCESTLGSHREDGLGVGAAAKSQPQP</sequence>
<organism evidence="2 3">
    <name type="scientific">Cucurbita argyrosperma subsp. sororia</name>
    <dbReference type="NCBI Taxonomy" id="37648"/>
    <lineage>
        <taxon>Eukaryota</taxon>
        <taxon>Viridiplantae</taxon>
        <taxon>Streptophyta</taxon>
        <taxon>Embryophyta</taxon>
        <taxon>Tracheophyta</taxon>
        <taxon>Spermatophyta</taxon>
        <taxon>Magnoliopsida</taxon>
        <taxon>eudicotyledons</taxon>
        <taxon>Gunneridae</taxon>
        <taxon>Pentapetalae</taxon>
        <taxon>rosids</taxon>
        <taxon>fabids</taxon>
        <taxon>Cucurbitales</taxon>
        <taxon>Cucurbitaceae</taxon>
        <taxon>Cucurbiteae</taxon>
        <taxon>Cucurbita</taxon>
    </lineage>
</organism>
<name>A0AAV6NJU8_9ROSI</name>
<dbReference type="AlphaFoldDB" id="A0AAV6NJU8"/>
<evidence type="ECO:0000313" key="3">
    <source>
        <dbReference type="Proteomes" id="UP000685013"/>
    </source>
</evidence>
<feature type="region of interest" description="Disordered" evidence="1">
    <location>
        <begin position="72"/>
        <end position="95"/>
    </location>
</feature>
<proteinExistence type="predicted"/>
<dbReference type="Proteomes" id="UP000685013">
    <property type="component" value="Chromosome 5"/>
</dbReference>
<reference evidence="2 3" key="1">
    <citation type="journal article" date="2021" name="Hortic Res">
        <title>The domestication of Cucurbita argyrosperma as revealed by the genome of its wild relative.</title>
        <authorList>
            <person name="Barrera-Redondo J."/>
            <person name="Sanchez-de la Vega G."/>
            <person name="Aguirre-Liguori J.A."/>
            <person name="Castellanos-Morales G."/>
            <person name="Gutierrez-Guerrero Y.T."/>
            <person name="Aguirre-Dugua X."/>
            <person name="Aguirre-Planter E."/>
            <person name="Tenaillon M.I."/>
            <person name="Lira-Saade R."/>
            <person name="Eguiarte L.E."/>
        </authorList>
    </citation>
    <scope>NUCLEOTIDE SEQUENCE [LARGE SCALE GENOMIC DNA]</scope>
    <source>
        <strain evidence="2">JBR-2021</strain>
    </source>
</reference>
<comment type="caution">
    <text evidence="2">The sequence shown here is derived from an EMBL/GenBank/DDBJ whole genome shotgun (WGS) entry which is preliminary data.</text>
</comment>
<keyword evidence="3" id="KW-1185">Reference proteome</keyword>
<evidence type="ECO:0000256" key="1">
    <source>
        <dbReference type="SAM" id="MobiDB-lite"/>
    </source>
</evidence>
<protein>
    <submittedName>
        <fullName evidence="2">Uncharacterized protein</fullName>
    </submittedName>
</protein>